<dbReference type="PANTHER" id="PTHR37529">
    <property type="entry name" value="TRANSPOSASE INSG FOR INSERTION SEQUENCE ELEMENT IS4-RELATED"/>
    <property type="match status" value="1"/>
</dbReference>
<dbReference type="Proteomes" id="UP000788262">
    <property type="component" value="Unassembled WGS sequence"/>
</dbReference>
<dbReference type="EMBL" id="JAFFZS010000021">
    <property type="protein sequence ID" value="MBN0047076.1"/>
    <property type="molecule type" value="Genomic_DNA"/>
</dbReference>
<evidence type="ECO:0000313" key="2">
    <source>
        <dbReference type="EMBL" id="MBN0047076.1"/>
    </source>
</evidence>
<dbReference type="SUPFAM" id="SSF53098">
    <property type="entry name" value="Ribonuclease H-like"/>
    <property type="match status" value="1"/>
</dbReference>
<sequence length="187" mass="21810">MRVIEYRVDGGEVIRLLTDLFDHDAYPARELAVLYHERWEVESAYRQIKTFQRGRQEVLRSTDPQLVRQEVWAHLVVHHCLTGIIMQLADSNGIDPDRISFVKVLKHTRRSVVRQLADTPPKIRRFLTALAAKVRRKLDSGTRRLREADRFLKRPNSLYSYRPKGKPKAPPRRVPARTITLQAAIVQ</sequence>
<evidence type="ECO:0000313" key="3">
    <source>
        <dbReference type="Proteomes" id="UP000788262"/>
    </source>
</evidence>
<dbReference type="InterPro" id="IPR012337">
    <property type="entry name" value="RNaseH-like_sf"/>
</dbReference>
<evidence type="ECO:0000259" key="1">
    <source>
        <dbReference type="Pfam" id="PF01609"/>
    </source>
</evidence>
<comment type="caution">
    <text evidence="2">The sequence shown here is derived from an EMBL/GenBank/DDBJ whole genome shotgun (WGS) entry which is preliminary data.</text>
</comment>
<accession>A0ABS2VVL6</accession>
<organism evidence="2 3">
    <name type="scientific">Streptomyces actuosus</name>
    <dbReference type="NCBI Taxonomy" id="1885"/>
    <lineage>
        <taxon>Bacteria</taxon>
        <taxon>Bacillati</taxon>
        <taxon>Actinomycetota</taxon>
        <taxon>Actinomycetes</taxon>
        <taxon>Kitasatosporales</taxon>
        <taxon>Streptomycetaceae</taxon>
        <taxon>Streptomyces</taxon>
    </lineage>
</organism>
<gene>
    <name evidence="2" type="ORF">JS756_23770</name>
</gene>
<dbReference type="InterPro" id="IPR002559">
    <property type="entry name" value="Transposase_11"/>
</dbReference>
<dbReference type="PANTHER" id="PTHR37529:SF1">
    <property type="entry name" value="TRANSPOSASE INSG FOR INSERTION SEQUENCE ELEMENT IS4-RELATED"/>
    <property type="match status" value="1"/>
</dbReference>
<dbReference type="Pfam" id="PF01609">
    <property type="entry name" value="DDE_Tnp_1"/>
    <property type="match status" value="1"/>
</dbReference>
<protein>
    <recommendedName>
        <fullName evidence="1">Transposase IS4-like domain-containing protein</fullName>
    </recommendedName>
</protein>
<name>A0ABS2VVL6_STRAS</name>
<proteinExistence type="predicted"/>
<feature type="domain" description="Transposase IS4-like" evidence="1">
    <location>
        <begin position="24"/>
        <end position="74"/>
    </location>
</feature>
<reference evidence="2 3" key="1">
    <citation type="submission" date="2021-02" db="EMBL/GenBank/DDBJ databases">
        <title>Whole genome sequencing of Streptomyces actuosus VRA1.</title>
        <authorList>
            <person name="Sen G."/>
            <person name="Sen A."/>
        </authorList>
    </citation>
    <scope>NUCLEOTIDE SEQUENCE [LARGE SCALE GENOMIC DNA]</scope>
    <source>
        <strain evidence="2 3">VRA1</strain>
    </source>
</reference>
<keyword evidence="3" id="KW-1185">Reference proteome</keyword>